<feature type="region of interest" description="Disordered" evidence="13">
    <location>
        <begin position="682"/>
        <end position="776"/>
    </location>
</feature>
<evidence type="ECO:0000256" key="4">
    <source>
        <dbReference type="ARBA" id="ARBA00022475"/>
    </source>
</evidence>
<protein>
    <recommendedName>
        <fullName evidence="15">PGF-CTERM archaeal protein-sorting signal domain-containing protein</fullName>
    </recommendedName>
</protein>
<evidence type="ECO:0000256" key="5">
    <source>
        <dbReference type="ARBA" id="ARBA00022512"/>
    </source>
</evidence>
<reference evidence="16 17" key="1">
    <citation type="journal article" date="2014" name="PLoS Genet.">
        <title>Phylogenetically driven sequencing of extremely halophilic archaea reveals strategies for static and dynamic osmo-response.</title>
        <authorList>
            <person name="Becker E.A."/>
            <person name="Seitzer P.M."/>
            <person name="Tritt A."/>
            <person name="Larsen D."/>
            <person name="Krusor M."/>
            <person name="Yao A.I."/>
            <person name="Wu D."/>
            <person name="Madern D."/>
            <person name="Eisen J.A."/>
            <person name="Darling A.E."/>
            <person name="Facciotti M.T."/>
        </authorList>
    </citation>
    <scope>NUCLEOTIDE SEQUENCE [LARGE SCALE GENOMIC DNA]</scope>
    <source>
        <strain evidence="16 17">JCM 14089</strain>
    </source>
</reference>
<evidence type="ECO:0000256" key="10">
    <source>
        <dbReference type="ARBA" id="ARBA00022989"/>
    </source>
</evidence>
<evidence type="ECO:0000256" key="7">
    <source>
        <dbReference type="ARBA" id="ARBA00022601"/>
    </source>
</evidence>
<organism evidence="16 17">
    <name type="scientific">Natronorubrum sulfidifaciens JCM 14089</name>
    <dbReference type="NCBI Taxonomy" id="1230460"/>
    <lineage>
        <taxon>Archaea</taxon>
        <taxon>Methanobacteriati</taxon>
        <taxon>Methanobacteriota</taxon>
        <taxon>Stenosarchaea group</taxon>
        <taxon>Halobacteria</taxon>
        <taxon>Halobacteriales</taxon>
        <taxon>Natrialbaceae</taxon>
        <taxon>Natronorubrum</taxon>
    </lineage>
</organism>
<dbReference type="AlphaFoldDB" id="L9WG09"/>
<keyword evidence="4" id="KW-1003">Cell membrane</keyword>
<keyword evidence="8 14" id="KW-0812">Transmembrane</keyword>
<dbReference type="Pfam" id="PF18204">
    <property type="entry name" value="PGF-CTERM"/>
    <property type="match status" value="1"/>
</dbReference>
<feature type="transmembrane region" description="Helical" evidence="14">
    <location>
        <begin position="775"/>
        <end position="793"/>
    </location>
</feature>
<feature type="compositionally biased region" description="Acidic residues" evidence="13">
    <location>
        <begin position="708"/>
        <end position="720"/>
    </location>
</feature>
<keyword evidence="7" id="KW-0701">S-layer</keyword>
<comment type="subcellular location">
    <subcellularLocation>
        <location evidence="1">Cell membrane</location>
    </subcellularLocation>
    <subcellularLocation>
        <location evidence="2">Secreted</location>
        <location evidence="2">Cell wall</location>
        <location evidence="2">S-layer</location>
    </subcellularLocation>
</comment>
<dbReference type="NCBIfam" id="TIGR04207">
    <property type="entry name" value="halo_sig_pep"/>
    <property type="match status" value="1"/>
</dbReference>
<dbReference type="NCBIfam" id="NF045517">
    <property type="entry name" value="halo_surf_dom"/>
    <property type="match status" value="1"/>
</dbReference>
<keyword evidence="5" id="KW-0134">Cell wall</keyword>
<evidence type="ECO:0000256" key="8">
    <source>
        <dbReference type="ARBA" id="ARBA00022692"/>
    </source>
</evidence>
<dbReference type="Proteomes" id="UP000011661">
    <property type="component" value="Unassembled WGS sequence"/>
</dbReference>
<feature type="compositionally biased region" description="Acidic residues" evidence="13">
    <location>
        <begin position="727"/>
        <end position="772"/>
    </location>
</feature>
<dbReference type="eggNOG" id="arCOG06273">
    <property type="taxonomic scope" value="Archaea"/>
</dbReference>
<keyword evidence="11 14" id="KW-0472">Membrane</keyword>
<keyword evidence="17" id="KW-1185">Reference proteome</keyword>
<accession>L9WG09</accession>
<dbReference type="GO" id="GO:0005886">
    <property type="term" value="C:plasma membrane"/>
    <property type="evidence" value="ECO:0007669"/>
    <property type="project" value="UniProtKB-SubCell"/>
</dbReference>
<dbReference type="InterPro" id="IPR013783">
    <property type="entry name" value="Ig-like_fold"/>
</dbReference>
<evidence type="ECO:0000256" key="12">
    <source>
        <dbReference type="ARBA" id="ARBA00023180"/>
    </source>
</evidence>
<evidence type="ECO:0000256" key="14">
    <source>
        <dbReference type="SAM" id="Phobius"/>
    </source>
</evidence>
<evidence type="ECO:0000256" key="3">
    <source>
        <dbReference type="ARBA" id="ARBA00009327"/>
    </source>
</evidence>
<evidence type="ECO:0000256" key="9">
    <source>
        <dbReference type="ARBA" id="ARBA00022729"/>
    </source>
</evidence>
<evidence type="ECO:0000313" key="17">
    <source>
        <dbReference type="Proteomes" id="UP000011661"/>
    </source>
</evidence>
<name>L9WG09_9EURY</name>
<proteinExistence type="inferred from homology"/>
<comment type="similarity">
    <text evidence="3">Belongs to the halobacterial S-layer protein family.</text>
</comment>
<dbReference type="GO" id="GO:0030115">
    <property type="term" value="C:S-layer"/>
    <property type="evidence" value="ECO:0007669"/>
    <property type="project" value="UniProtKB-SubCell"/>
</dbReference>
<dbReference type="InterPro" id="IPR026452">
    <property type="entry name" value="Surf_glycop_sig_pep"/>
</dbReference>
<comment type="caution">
    <text evidence="16">The sequence shown here is derived from an EMBL/GenBank/DDBJ whole genome shotgun (WGS) entry which is preliminary data.</text>
</comment>
<keyword evidence="10 14" id="KW-1133">Transmembrane helix</keyword>
<dbReference type="Gene3D" id="2.60.40.10">
    <property type="entry name" value="Immunoglobulins"/>
    <property type="match status" value="1"/>
</dbReference>
<dbReference type="EMBL" id="AOHX01000025">
    <property type="protein sequence ID" value="ELY48287.1"/>
    <property type="molecule type" value="Genomic_DNA"/>
</dbReference>
<dbReference type="PATRIC" id="fig|1230460.4.peg.480"/>
<evidence type="ECO:0000256" key="11">
    <source>
        <dbReference type="ARBA" id="ARBA00023136"/>
    </source>
</evidence>
<keyword evidence="9" id="KW-0732">Signal</keyword>
<evidence type="ECO:0000256" key="6">
    <source>
        <dbReference type="ARBA" id="ARBA00022525"/>
    </source>
</evidence>
<keyword evidence="12" id="KW-0325">Glycoprotein</keyword>
<dbReference type="NCBIfam" id="TIGR04126">
    <property type="entry name" value="PGF_CTERM"/>
    <property type="match status" value="1"/>
</dbReference>
<evidence type="ECO:0000256" key="2">
    <source>
        <dbReference type="ARBA" id="ARBA00004237"/>
    </source>
</evidence>
<dbReference type="InterPro" id="IPR026371">
    <property type="entry name" value="PGF_CTERM"/>
</dbReference>
<gene>
    <name evidence="16" type="ORF">C495_02395</name>
</gene>
<evidence type="ECO:0000259" key="15">
    <source>
        <dbReference type="Pfam" id="PF18204"/>
    </source>
</evidence>
<feature type="domain" description="PGF-CTERM archaeal protein-sorting signal" evidence="15">
    <location>
        <begin position="773"/>
        <end position="795"/>
    </location>
</feature>
<evidence type="ECO:0000256" key="13">
    <source>
        <dbReference type="SAM" id="MobiDB-lite"/>
    </source>
</evidence>
<sequence>MTNETSYREKGRALFLAALMVMSVVAMSAAFAGGAAAVTNDDLDTISEGERYWQGEVLYLEGIEEDDGTTTEWDDDEVALLDDDDSLVREIAVRTNDDGGDYIRLNTESLDGSYSLDDNTNTVNFSVNDQDLGAEFSADNATLDSTVDLDVTSARNNYELNLTVDDVDADDVADALGLEDAEYDTDSDNEVLTILEASSEEEWEVSFDSDNFSAEEYDFEFEAVDTGAEATATINLQDLDSTLLFSENTFDGTEGDIVDITFDIENYDAFDLTLEEEDVDDPYQLNASITHIDDDLEDDQLTLQFNTAEAGDFDSNPEDILTSEDADVDVTDEELPSGFDYDDGDRIAPSDYELELFEEGEDDEDDVAFLALQERSSTDLTNWIASSDDIDVDDLDADDLLDDATERNTVAEGDLLITQVEADGLNGYISDASDFNTTENGIYFNISDTDDPRFGEGDYVVFDNDADGMHFVNDLENGQFFIVMEDDEIDQLEADETWESSFEVTEDNPYVASEDDEELLSEEFTLEERDLEVTGEFDDDDALLVENSNEAELTAETNVAPGTEVEYRLRHATGVSYEYADVGHDNQVTVEVDLSDYEAGDEFDLRVRDQVESSNSDSVEAVIIDADEEEPAEANLDWNVDVDPAEPVEGDDVDVTVSAENLGDETGSAAYEFVFDGDTLLSGDDVELEGGESDSWSDTVEDAPAGDYDWELIVDGDVESEGTLTVEEADDEPADDDATDDDAADDDAADDDAADDDAADDDGEADDGDDDGTPGFGVAVAVVALLAAAMLALRRQN</sequence>
<keyword evidence="6" id="KW-0964">Secreted</keyword>
<evidence type="ECO:0000256" key="1">
    <source>
        <dbReference type="ARBA" id="ARBA00004236"/>
    </source>
</evidence>
<evidence type="ECO:0000313" key="16">
    <source>
        <dbReference type="EMBL" id="ELY48287.1"/>
    </source>
</evidence>